<evidence type="ECO:0000259" key="1">
    <source>
        <dbReference type="SMART" id="SM00587"/>
    </source>
</evidence>
<dbReference type="PANTHER" id="PTHR11012:SF4">
    <property type="entry name" value="LD42035P"/>
    <property type="match status" value="1"/>
</dbReference>
<keyword evidence="2" id="KW-0689">Ribosomal protein</keyword>
<proteinExistence type="predicted"/>
<feature type="non-terminal residue" evidence="2">
    <location>
        <position position="1"/>
    </location>
</feature>
<name>A0A0A9WUA6_LYGHE</name>
<dbReference type="InterPro" id="IPR011009">
    <property type="entry name" value="Kinase-like_dom_sf"/>
</dbReference>
<organism evidence="2">
    <name type="scientific">Lygus hesperus</name>
    <name type="common">Western plant bug</name>
    <dbReference type="NCBI Taxonomy" id="30085"/>
    <lineage>
        <taxon>Eukaryota</taxon>
        <taxon>Metazoa</taxon>
        <taxon>Ecdysozoa</taxon>
        <taxon>Arthropoda</taxon>
        <taxon>Hexapoda</taxon>
        <taxon>Insecta</taxon>
        <taxon>Pterygota</taxon>
        <taxon>Neoptera</taxon>
        <taxon>Paraneoptera</taxon>
        <taxon>Hemiptera</taxon>
        <taxon>Heteroptera</taxon>
        <taxon>Panheteroptera</taxon>
        <taxon>Cimicomorpha</taxon>
        <taxon>Miridae</taxon>
        <taxon>Mirini</taxon>
        <taxon>Lygus</taxon>
    </lineage>
</organism>
<keyword evidence="2" id="KW-0489">Methyltransferase</keyword>
<keyword evidence="2" id="KW-0687">Ribonucleoprotein</keyword>
<gene>
    <name evidence="2" type="primary">prmA_5</name>
    <name evidence="2" type="ORF">CM83_50833</name>
</gene>
<dbReference type="InterPro" id="IPR015897">
    <property type="entry name" value="CHK_kinase-like"/>
</dbReference>
<dbReference type="EMBL" id="GBHO01031562">
    <property type="protein sequence ID" value="JAG12042.1"/>
    <property type="molecule type" value="Transcribed_RNA"/>
</dbReference>
<dbReference type="SMART" id="SM00587">
    <property type="entry name" value="CHK"/>
    <property type="match status" value="1"/>
</dbReference>
<evidence type="ECO:0000313" key="2">
    <source>
        <dbReference type="EMBL" id="JAG12042.1"/>
    </source>
</evidence>
<dbReference type="GO" id="GO:0008168">
    <property type="term" value="F:methyltransferase activity"/>
    <property type="evidence" value="ECO:0007669"/>
    <property type="project" value="UniProtKB-KW"/>
</dbReference>
<dbReference type="SUPFAM" id="SSF56112">
    <property type="entry name" value="Protein kinase-like (PK-like)"/>
    <property type="match status" value="1"/>
</dbReference>
<dbReference type="GO" id="GO:0032259">
    <property type="term" value="P:methylation"/>
    <property type="evidence" value="ECO:0007669"/>
    <property type="project" value="UniProtKB-KW"/>
</dbReference>
<feature type="domain" description="CHK kinase-like" evidence="1">
    <location>
        <begin position="129"/>
        <end position="317"/>
    </location>
</feature>
<keyword evidence="2" id="KW-0808">Transferase</keyword>
<accession>A0A0A9WUA6</accession>
<dbReference type="GO" id="GO:0005840">
    <property type="term" value="C:ribosome"/>
    <property type="evidence" value="ECO:0007669"/>
    <property type="project" value="UniProtKB-KW"/>
</dbReference>
<dbReference type="Pfam" id="PF02958">
    <property type="entry name" value="EcKL"/>
    <property type="match status" value="1"/>
</dbReference>
<dbReference type="InterPro" id="IPR004119">
    <property type="entry name" value="EcKL"/>
</dbReference>
<reference evidence="2" key="1">
    <citation type="journal article" date="2014" name="PLoS ONE">
        <title>Transcriptome-Based Identification of ABC Transporters in the Western Tarnished Plant Bug Lygus hesperus.</title>
        <authorList>
            <person name="Hull J.J."/>
            <person name="Chaney K."/>
            <person name="Geib S.M."/>
            <person name="Fabrick J.A."/>
            <person name="Brent C.S."/>
            <person name="Walsh D."/>
            <person name="Lavine L.C."/>
        </authorList>
    </citation>
    <scope>NUCLEOTIDE SEQUENCE</scope>
</reference>
<dbReference type="Gene3D" id="3.90.1200.10">
    <property type="match status" value="1"/>
</dbReference>
<sequence>EKMDETRSRIVAMTKAGVFGPPGMWPYVRDNNGEHQIGLQFASDLEFYRIGLFRTGSADSEPDYREIYVAVKTQLKGEDERAFTNSDSLFFNEVYMYRTVLQLIEAEKLFLRCFYAEACSGNHPSRDIVITEDMKPLGYRTPATSYLDLQHLKIALRNLGRFHGHSYKAKTTCASYFSKVKDLRPIAFDEEFDALLFATTCRGIKGLIEGKYNSTLKTLQETLQGGRQVLKSLKTPEEPFAVVCHGEFHKSNMLFCYDSCGEVSDAVFLDLQMSLYSDPSTDISFLLYMNTTSELRSRHWDELLERYWDGVVSVMPDPGFDFEQFLSNFERKAMYGYLPTSIFLPILLEDFQADVSIKEFLQQPLSERVELLEEFGGEEATKALTEIVKDLLERGYVQHFLDQFLTSR</sequence>
<dbReference type="PANTHER" id="PTHR11012">
    <property type="entry name" value="PROTEIN KINASE-LIKE DOMAIN-CONTAINING"/>
    <property type="match status" value="1"/>
</dbReference>
<dbReference type="AlphaFoldDB" id="A0A0A9WUA6"/>
<reference evidence="2" key="2">
    <citation type="submission" date="2014-07" db="EMBL/GenBank/DDBJ databases">
        <authorList>
            <person name="Hull J."/>
        </authorList>
    </citation>
    <scope>NUCLEOTIDE SEQUENCE</scope>
</reference>
<protein>
    <submittedName>
        <fullName evidence="2">Ribosomal protein L11 methyltransferase</fullName>
    </submittedName>
</protein>